<sequence length="992" mass="116864">YWFSRLHDSLLRVMESYLPEWWLLFIFSIISNAYGQIQREMSLSDMENIQTRLQDFDFGSEFRSDFNLSSMHMVSGKMTTVKNMVKYSTSMATTVRHCTVVVVIDSSTGKQISTSKDCKKSKGRKDRLLELLETLIQNCNQIRHRDEDEQDYRVIISLLERALEAYRKTGNIMIFDRVLFRYNVFSNYNVIMRQLLEEMRRQYVVENKMVYVSNIEFILQILQIVKVHQQQRRPKHYAEIQEIILKIMESYYNNQPMDVFAVELREFQRVSYLKVIVVPLIRLIYQPPPLPGRPTVEPPTKSDAFVSALQRLISELQAEDGELIFGGTAMQMSLLTHFQDVLRAYLAQLYQLPKLTKLPDFNYDLNKAAIIEYIYRYLIILKDQYNKQHDTVQTENIFKLIKILEVLMKCRNRLPEEITSKLAAMIVSMTMGIKVSPSPTRCDALIRIMEILYQLTLVPAKRRDVRDGKDKLIEIVLQILEQLRTGIKPEDIQVTIPDVGGFEDIIKMLRLILPGTTPQEPEDDFIIQIKLIIERMDILRQQQNDTSDYELLMKIVTMIKKNYVKDKTLRLYLVEELELQGELRFSGEYGDVLIRMLELMEQKYIQQGQHIESAKLARVIKILQITITITAQQPNDQVLQMKEILLRLIKEIWMKNQLEENYIAEILRLREGNSALLKVIVKLITIINQMPQVEQPSTREDSFVKEIKLLIVLLQNMHDEGKSDKGYCHTMYIVQTILETYLKEKKLPAFNFDELEVHLMFEEYNEIIYKLILLVQKKYIDQQNSDQFTIWNYMMKIREFLFRLKVQGNAERELKGYKQIEVILINILKDLTNKKGLTKDYILILKKLLNQDHEIYKKIIQDIFKFLETCPGEPQGKNKSKGPADLVIVIIKIIKERSHEDKNKNIPVIIEMLERIVETIKGNEGHLPQFSDLKIEFELILRSGFCDQIIIKFLRDLMGIYSKEKQTEEIGIIVKINYLLDYIVQLREFKFV</sequence>
<accession>A0A0K8SUH8</accession>
<protein>
    <submittedName>
        <fullName evidence="1">Uncharacterized protein</fullName>
    </submittedName>
</protein>
<organism evidence="1">
    <name type="scientific">Lygus hesperus</name>
    <name type="common">Western plant bug</name>
    <dbReference type="NCBI Taxonomy" id="30085"/>
    <lineage>
        <taxon>Eukaryota</taxon>
        <taxon>Metazoa</taxon>
        <taxon>Ecdysozoa</taxon>
        <taxon>Arthropoda</taxon>
        <taxon>Hexapoda</taxon>
        <taxon>Insecta</taxon>
        <taxon>Pterygota</taxon>
        <taxon>Neoptera</taxon>
        <taxon>Paraneoptera</taxon>
        <taxon>Hemiptera</taxon>
        <taxon>Heteroptera</taxon>
        <taxon>Panheteroptera</taxon>
        <taxon>Cimicomorpha</taxon>
        <taxon>Miridae</taxon>
        <taxon>Mirini</taxon>
        <taxon>Lygus</taxon>
    </lineage>
</organism>
<reference evidence="1" key="1">
    <citation type="submission" date="2014-09" db="EMBL/GenBank/DDBJ databases">
        <authorList>
            <person name="Magalhaes I.L.F."/>
            <person name="Oliveira U."/>
            <person name="Santos F.R."/>
            <person name="Vidigal T.H.D.A."/>
            <person name="Brescovit A.D."/>
            <person name="Santos A.J."/>
        </authorList>
    </citation>
    <scope>NUCLEOTIDE SEQUENCE</scope>
</reference>
<proteinExistence type="predicted"/>
<evidence type="ECO:0000313" key="1">
    <source>
        <dbReference type="EMBL" id="JAG56510.1"/>
    </source>
</evidence>
<dbReference type="AlphaFoldDB" id="A0A0K8SUH8"/>
<dbReference type="EMBL" id="GBRD01009311">
    <property type="protein sequence ID" value="JAG56510.1"/>
    <property type="molecule type" value="Transcribed_RNA"/>
</dbReference>
<feature type="non-terminal residue" evidence="1">
    <location>
        <position position="1"/>
    </location>
</feature>
<name>A0A0K8SUH8_LYGHE</name>